<evidence type="ECO:0000259" key="2">
    <source>
        <dbReference type="PROSITE" id="PS50043"/>
    </source>
</evidence>
<dbReference type="STRING" id="1836467.BTR34_01860"/>
<dbReference type="PRINTS" id="PR00038">
    <property type="entry name" value="HTHLUXR"/>
</dbReference>
<keyword evidence="1" id="KW-1133">Transmembrane helix</keyword>
<sequence length="303" mass="35494">MFGTSIHWTTFFFLLIDLLLVTLAFIQSKRLIQTNLNRYIILGSLFILYNFTGGILPIENFPGPFIIQYIITYGVSIAMCVYFVKYLYDEYDIEVLKFGLSVSNIAYYVIACFILLFLVPYFFNDSIESSRIYFSIPVSAICLYICWAFYKRITVKEKPYPLVVRRNQFSLIGITCIGLLPILTVLGDYQWLTFTVINIAFYCITFMEIDRYLYLLENKGKMQQVFTYYQHLNTNSIHSKLIKNGLTRREIEIAMSILEDKNYKQISKDLFIEESTVTKHASNIFKKTEVKNRGEFLKVFSIP</sequence>
<feature type="transmembrane region" description="Helical" evidence="1">
    <location>
        <begin position="192"/>
        <end position="214"/>
    </location>
</feature>
<dbReference type="SUPFAM" id="SSF46894">
    <property type="entry name" value="C-terminal effector domain of the bipartite response regulators"/>
    <property type="match status" value="1"/>
</dbReference>
<dbReference type="AlphaFoldDB" id="A0A1B7YYU0"/>
<feature type="transmembrane region" description="Helical" evidence="1">
    <location>
        <begin position="6"/>
        <end position="26"/>
    </location>
</feature>
<dbReference type="InterPro" id="IPR000792">
    <property type="entry name" value="Tscrpt_reg_LuxR_C"/>
</dbReference>
<dbReference type="Pfam" id="PF00196">
    <property type="entry name" value="GerE"/>
    <property type="match status" value="1"/>
</dbReference>
<accession>A0A1B7YYU0</accession>
<dbReference type="Proteomes" id="UP000092164">
    <property type="component" value="Unassembled WGS sequence"/>
</dbReference>
<feature type="domain" description="HTH luxR-type" evidence="2">
    <location>
        <begin position="239"/>
        <end position="303"/>
    </location>
</feature>
<feature type="transmembrane region" description="Helical" evidence="1">
    <location>
        <begin position="105"/>
        <end position="124"/>
    </location>
</feature>
<dbReference type="PROSITE" id="PS00622">
    <property type="entry name" value="HTH_LUXR_1"/>
    <property type="match status" value="1"/>
</dbReference>
<feature type="transmembrane region" description="Helical" evidence="1">
    <location>
        <begin position="64"/>
        <end position="84"/>
    </location>
</feature>
<dbReference type="SMART" id="SM00421">
    <property type="entry name" value="HTH_LUXR"/>
    <property type="match status" value="1"/>
</dbReference>
<keyword evidence="1" id="KW-0472">Membrane</keyword>
<reference evidence="4" key="1">
    <citation type="submission" date="2016-06" db="EMBL/GenBank/DDBJ databases">
        <authorList>
            <person name="Zhan P."/>
        </authorList>
    </citation>
    <scope>NUCLEOTIDE SEQUENCE [LARGE SCALE GENOMIC DNA]</scope>
    <source>
        <strain evidence="4">T28</strain>
    </source>
</reference>
<organism evidence="3 4">
    <name type="scientific">Maribacter hydrothermalis</name>
    <dbReference type="NCBI Taxonomy" id="1836467"/>
    <lineage>
        <taxon>Bacteria</taxon>
        <taxon>Pseudomonadati</taxon>
        <taxon>Bacteroidota</taxon>
        <taxon>Flavobacteriia</taxon>
        <taxon>Flavobacteriales</taxon>
        <taxon>Flavobacteriaceae</taxon>
        <taxon>Maribacter</taxon>
    </lineage>
</organism>
<feature type="transmembrane region" description="Helical" evidence="1">
    <location>
        <begin position="38"/>
        <end position="58"/>
    </location>
</feature>
<dbReference type="RefSeq" id="WP_068486825.1">
    <property type="nucleotide sequence ID" value="NZ_CP018760.1"/>
</dbReference>
<proteinExistence type="predicted"/>
<dbReference type="OrthoDB" id="1254222at2"/>
<dbReference type="GO" id="GO:0006355">
    <property type="term" value="P:regulation of DNA-templated transcription"/>
    <property type="evidence" value="ECO:0007669"/>
    <property type="project" value="InterPro"/>
</dbReference>
<evidence type="ECO:0000256" key="1">
    <source>
        <dbReference type="SAM" id="Phobius"/>
    </source>
</evidence>
<comment type="caution">
    <text evidence="3">The sequence shown here is derived from an EMBL/GenBank/DDBJ whole genome shotgun (WGS) entry which is preliminary data.</text>
</comment>
<evidence type="ECO:0000313" key="4">
    <source>
        <dbReference type="Proteomes" id="UP000092164"/>
    </source>
</evidence>
<name>A0A1B7YYU0_9FLAO</name>
<dbReference type="CDD" id="cd06170">
    <property type="entry name" value="LuxR_C_like"/>
    <property type="match status" value="1"/>
</dbReference>
<keyword evidence="1" id="KW-0812">Transmembrane</keyword>
<feature type="transmembrane region" description="Helical" evidence="1">
    <location>
        <begin position="169"/>
        <end position="186"/>
    </location>
</feature>
<evidence type="ECO:0000313" key="3">
    <source>
        <dbReference type="EMBL" id="OBR35655.1"/>
    </source>
</evidence>
<dbReference type="Gene3D" id="1.10.10.10">
    <property type="entry name" value="Winged helix-like DNA-binding domain superfamily/Winged helix DNA-binding domain"/>
    <property type="match status" value="1"/>
</dbReference>
<dbReference type="PROSITE" id="PS50043">
    <property type="entry name" value="HTH_LUXR_2"/>
    <property type="match status" value="1"/>
</dbReference>
<gene>
    <name evidence="3" type="ORF">A9200_10655</name>
</gene>
<dbReference type="EMBL" id="LZFP01000050">
    <property type="protein sequence ID" value="OBR35655.1"/>
    <property type="molecule type" value="Genomic_DNA"/>
</dbReference>
<dbReference type="InterPro" id="IPR016032">
    <property type="entry name" value="Sig_transdc_resp-reg_C-effctor"/>
</dbReference>
<protein>
    <submittedName>
        <fullName evidence="3">Helix-turn-helix transcriptional regulator</fullName>
    </submittedName>
</protein>
<dbReference type="InterPro" id="IPR036388">
    <property type="entry name" value="WH-like_DNA-bd_sf"/>
</dbReference>
<keyword evidence="4" id="KW-1185">Reference proteome</keyword>
<dbReference type="GO" id="GO:0003677">
    <property type="term" value="F:DNA binding"/>
    <property type="evidence" value="ECO:0007669"/>
    <property type="project" value="InterPro"/>
</dbReference>
<dbReference type="KEGG" id="mart:BTR34_01860"/>
<feature type="transmembrane region" description="Helical" evidence="1">
    <location>
        <begin position="130"/>
        <end position="149"/>
    </location>
</feature>